<proteinExistence type="predicted"/>
<gene>
    <name evidence="1" type="ORF">BDN72DRAFT_878948</name>
</gene>
<evidence type="ECO:0000313" key="1">
    <source>
        <dbReference type="EMBL" id="TFK68540.1"/>
    </source>
</evidence>
<name>A0ACD3ASQ8_9AGAR</name>
<keyword evidence="2" id="KW-1185">Reference proteome</keyword>
<reference evidence="1 2" key="1">
    <citation type="journal article" date="2019" name="Nat. Ecol. Evol.">
        <title>Megaphylogeny resolves global patterns of mushroom evolution.</title>
        <authorList>
            <person name="Varga T."/>
            <person name="Krizsan K."/>
            <person name="Foldi C."/>
            <person name="Dima B."/>
            <person name="Sanchez-Garcia M."/>
            <person name="Sanchez-Ramirez S."/>
            <person name="Szollosi G.J."/>
            <person name="Szarkandi J.G."/>
            <person name="Papp V."/>
            <person name="Albert L."/>
            <person name="Andreopoulos W."/>
            <person name="Angelini C."/>
            <person name="Antonin V."/>
            <person name="Barry K.W."/>
            <person name="Bougher N.L."/>
            <person name="Buchanan P."/>
            <person name="Buyck B."/>
            <person name="Bense V."/>
            <person name="Catcheside P."/>
            <person name="Chovatia M."/>
            <person name="Cooper J."/>
            <person name="Damon W."/>
            <person name="Desjardin D."/>
            <person name="Finy P."/>
            <person name="Geml J."/>
            <person name="Haridas S."/>
            <person name="Hughes K."/>
            <person name="Justo A."/>
            <person name="Karasinski D."/>
            <person name="Kautmanova I."/>
            <person name="Kiss B."/>
            <person name="Kocsube S."/>
            <person name="Kotiranta H."/>
            <person name="LaButti K.M."/>
            <person name="Lechner B.E."/>
            <person name="Liimatainen K."/>
            <person name="Lipzen A."/>
            <person name="Lukacs Z."/>
            <person name="Mihaltcheva S."/>
            <person name="Morgado L.N."/>
            <person name="Niskanen T."/>
            <person name="Noordeloos M.E."/>
            <person name="Ohm R.A."/>
            <person name="Ortiz-Santana B."/>
            <person name="Ovrebo C."/>
            <person name="Racz N."/>
            <person name="Riley R."/>
            <person name="Savchenko A."/>
            <person name="Shiryaev A."/>
            <person name="Soop K."/>
            <person name="Spirin V."/>
            <person name="Szebenyi C."/>
            <person name="Tomsovsky M."/>
            <person name="Tulloss R.E."/>
            <person name="Uehling J."/>
            <person name="Grigoriev I.V."/>
            <person name="Vagvolgyi C."/>
            <person name="Papp T."/>
            <person name="Martin F.M."/>
            <person name="Miettinen O."/>
            <person name="Hibbett D.S."/>
            <person name="Nagy L.G."/>
        </authorList>
    </citation>
    <scope>NUCLEOTIDE SEQUENCE [LARGE SCALE GENOMIC DNA]</scope>
    <source>
        <strain evidence="1 2">NL-1719</strain>
    </source>
</reference>
<evidence type="ECO:0000313" key="2">
    <source>
        <dbReference type="Proteomes" id="UP000308600"/>
    </source>
</evidence>
<dbReference type="Proteomes" id="UP000308600">
    <property type="component" value="Unassembled WGS sequence"/>
</dbReference>
<accession>A0ACD3ASQ8</accession>
<sequence length="462" mass="52449">MSRRTRRMWAAEANAQSSNDCFPAEILTEIFASLQDQLFEEFSGRERLQWVRVTHVSQRWRSIAIGCARLWANIQSGDPAIREWLKRAQGTALFVDLKIGTTRDEAAFNMALRKLSQIRTLAIEILPTTRDQTYVSLWPKVLSLLANPAPMLKSFHLEDRTARPRSPVDLFASTTPRLCLLEFHGFNPSLASLFLERTTTLSICNPSPQLDPRLTLTALARMPFLETLHLECGFLRTWVTGVSLVPVNTPTACLINLKSFIFTGVNFDFDIDFLAHLSLNVDTLITFVSRIHHPDLSALSRLIQVHNCARGGPAPIQLLRVCWNDKALELVTLNRVRLSEELTRFRVEGAWVEDEFPTPWGEQLLQLPLTNLRYFGTNCALGAKAWEALSKKCPHISLLSLSGIVAFELFSCLFDDIVRQHPLLREKYAKESSRRNKISMDDESAVGLTRRSQIFKLSGFLR</sequence>
<protein>
    <submittedName>
        <fullName evidence="1">Uncharacterized protein</fullName>
    </submittedName>
</protein>
<organism evidence="1 2">
    <name type="scientific">Pluteus cervinus</name>
    <dbReference type="NCBI Taxonomy" id="181527"/>
    <lineage>
        <taxon>Eukaryota</taxon>
        <taxon>Fungi</taxon>
        <taxon>Dikarya</taxon>
        <taxon>Basidiomycota</taxon>
        <taxon>Agaricomycotina</taxon>
        <taxon>Agaricomycetes</taxon>
        <taxon>Agaricomycetidae</taxon>
        <taxon>Agaricales</taxon>
        <taxon>Pluteineae</taxon>
        <taxon>Pluteaceae</taxon>
        <taxon>Pluteus</taxon>
    </lineage>
</organism>
<dbReference type="EMBL" id="ML208349">
    <property type="protein sequence ID" value="TFK68540.1"/>
    <property type="molecule type" value="Genomic_DNA"/>
</dbReference>